<dbReference type="InterPro" id="IPR027417">
    <property type="entry name" value="P-loop_NTPase"/>
</dbReference>
<gene>
    <name evidence="1" type="ORF">EMPG_12468</name>
</gene>
<comment type="caution">
    <text evidence="1">The sequence shown here is derived from an EMBL/GenBank/DDBJ whole genome shotgun (WGS) entry which is preliminary data.</text>
</comment>
<protein>
    <recommendedName>
        <fullName evidence="3">Helicase C-terminal domain-containing protein</fullName>
    </recommendedName>
</protein>
<sequence>MTLDEQENIIDAFNDGKKGYKVLLFSFQSDFTELNLHQSLINLIMMKVPVNMNTLLQIISCVHHLRQIKKQKI</sequence>
<proteinExistence type="predicted"/>
<evidence type="ECO:0000313" key="1">
    <source>
        <dbReference type="EMBL" id="KLJ12501.1"/>
    </source>
</evidence>
<reference evidence="2" key="1">
    <citation type="journal article" date="2015" name="PLoS Genet.">
        <title>The dynamic genome and transcriptome of the human fungal pathogen Blastomyces and close relative Emmonsia.</title>
        <authorList>
            <person name="Munoz J.F."/>
            <person name="Gauthier G.M."/>
            <person name="Desjardins C.A."/>
            <person name="Gallo J.E."/>
            <person name="Holder J."/>
            <person name="Sullivan T.D."/>
            <person name="Marty A.J."/>
            <person name="Carmen J.C."/>
            <person name="Chen Z."/>
            <person name="Ding L."/>
            <person name="Gujja S."/>
            <person name="Magrini V."/>
            <person name="Misas E."/>
            <person name="Mitreva M."/>
            <person name="Priest M."/>
            <person name="Saif S."/>
            <person name="Whiston E.A."/>
            <person name="Young S."/>
            <person name="Zeng Q."/>
            <person name="Goldman W.E."/>
            <person name="Mardis E.R."/>
            <person name="Taylor J.W."/>
            <person name="McEwen J.G."/>
            <person name="Clay O.K."/>
            <person name="Klein B.S."/>
            <person name="Cuomo C.A."/>
        </authorList>
    </citation>
    <scope>NUCLEOTIDE SEQUENCE [LARGE SCALE GENOMIC DNA]</scope>
    <source>
        <strain evidence="2">UAMH 139</strain>
    </source>
</reference>
<dbReference type="AlphaFoldDB" id="A0A0H1BTV3"/>
<evidence type="ECO:0000313" key="2">
    <source>
        <dbReference type="Proteomes" id="UP000053573"/>
    </source>
</evidence>
<organism evidence="1 2">
    <name type="scientific">Blastomyces silverae</name>
    <dbReference type="NCBI Taxonomy" id="2060906"/>
    <lineage>
        <taxon>Eukaryota</taxon>
        <taxon>Fungi</taxon>
        <taxon>Dikarya</taxon>
        <taxon>Ascomycota</taxon>
        <taxon>Pezizomycotina</taxon>
        <taxon>Eurotiomycetes</taxon>
        <taxon>Eurotiomycetidae</taxon>
        <taxon>Onygenales</taxon>
        <taxon>Ajellomycetaceae</taxon>
        <taxon>Blastomyces</taxon>
    </lineage>
</organism>
<accession>A0A0H1BTV3</accession>
<dbReference type="Gene3D" id="3.40.50.300">
    <property type="entry name" value="P-loop containing nucleotide triphosphate hydrolases"/>
    <property type="match status" value="1"/>
</dbReference>
<dbReference type="Proteomes" id="UP000053573">
    <property type="component" value="Unassembled WGS sequence"/>
</dbReference>
<name>A0A0H1BTV3_9EURO</name>
<dbReference type="EMBL" id="LDEV01000864">
    <property type="protein sequence ID" value="KLJ12501.1"/>
    <property type="molecule type" value="Genomic_DNA"/>
</dbReference>
<keyword evidence="2" id="KW-1185">Reference proteome</keyword>
<evidence type="ECO:0008006" key="3">
    <source>
        <dbReference type="Google" id="ProtNLM"/>
    </source>
</evidence>